<dbReference type="InterPro" id="IPR051906">
    <property type="entry name" value="TolC-like"/>
</dbReference>
<evidence type="ECO:0000256" key="3">
    <source>
        <dbReference type="ARBA" id="ARBA00022448"/>
    </source>
</evidence>
<keyword evidence="6" id="KW-0472">Membrane</keyword>
<dbReference type="AlphaFoldDB" id="A0AAE7EL48"/>
<evidence type="ECO:0000256" key="7">
    <source>
        <dbReference type="ARBA" id="ARBA00023237"/>
    </source>
</evidence>
<proteinExistence type="inferred from homology"/>
<evidence type="ECO:0000313" key="11">
    <source>
        <dbReference type="Proteomes" id="UP001235341"/>
    </source>
</evidence>
<protein>
    <submittedName>
        <fullName evidence="8">TolC family outer membrane protein</fullName>
    </submittedName>
</protein>
<keyword evidence="5" id="KW-0812">Transmembrane</keyword>
<organism evidence="8 10">
    <name type="scientific">Serratia fonticola</name>
    <dbReference type="NCBI Taxonomy" id="47917"/>
    <lineage>
        <taxon>Bacteria</taxon>
        <taxon>Pseudomonadati</taxon>
        <taxon>Pseudomonadota</taxon>
        <taxon>Gammaproteobacteria</taxon>
        <taxon>Enterobacterales</taxon>
        <taxon>Yersiniaceae</taxon>
        <taxon>Serratia</taxon>
    </lineage>
</organism>
<accession>A0AAE7EL48</accession>
<keyword evidence="3" id="KW-0813">Transport</keyword>
<dbReference type="GO" id="GO:0015288">
    <property type="term" value="F:porin activity"/>
    <property type="evidence" value="ECO:0007669"/>
    <property type="project" value="TreeGrafter"/>
</dbReference>
<reference evidence="10" key="1">
    <citation type="submission" date="2020-03" db="EMBL/GenBank/DDBJ databases">
        <title>Genome sequences of seven Enterobacteriaceae strains isolated from Canadian wastewater treatment facilities.</title>
        <authorList>
            <person name="Huang H."/>
            <person name="Chmara J.T."/>
            <person name="Duceppe M.-O."/>
        </authorList>
    </citation>
    <scope>NUCLEOTIDE SEQUENCE [LARGE SCALE GENOMIC DNA]</scope>
    <source>
        <strain evidence="10">Biosolid 3</strain>
    </source>
</reference>
<gene>
    <name evidence="8" type="ORF">G9399_21730</name>
    <name evidence="9" type="ORF">RFB13_05015</name>
</gene>
<evidence type="ECO:0000256" key="6">
    <source>
        <dbReference type="ARBA" id="ARBA00023136"/>
    </source>
</evidence>
<dbReference type="Pfam" id="PF02321">
    <property type="entry name" value="OEP"/>
    <property type="match status" value="2"/>
</dbReference>
<keyword evidence="11" id="KW-1185">Reference proteome</keyword>
<comment type="subcellular location">
    <subcellularLocation>
        <location evidence="1">Cell outer membrane</location>
    </subcellularLocation>
</comment>
<dbReference type="RefSeq" id="WP_173409791.1">
    <property type="nucleotide sequence ID" value="NZ_CAMKUK010000002.1"/>
</dbReference>
<dbReference type="GO" id="GO:0009279">
    <property type="term" value="C:cell outer membrane"/>
    <property type="evidence" value="ECO:0007669"/>
    <property type="project" value="UniProtKB-SubCell"/>
</dbReference>
<dbReference type="EMBL" id="CP133586">
    <property type="protein sequence ID" value="WMT15704.1"/>
    <property type="molecule type" value="Genomic_DNA"/>
</dbReference>
<reference evidence="9 11" key="3">
    <citation type="submission" date="2023-08" db="EMBL/GenBank/DDBJ databases">
        <title>Complete Genome and Methylome dissection of Serratia fonticola NEB369.</title>
        <authorList>
            <person name="Fomenkov A."/>
            <person name="Roberts R.D."/>
        </authorList>
    </citation>
    <scope>NUCLEOTIDE SEQUENCE [LARGE SCALE GENOMIC DNA]</scope>
    <source>
        <strain evidence="9 11">NEB369</strain>
    </source>
</reference>
<dbReference type="InterPro" id="IPR003423">
    <property type="entry name" value="OMP_efflux"/>
</dbReference>
<dbReference type="NCBIfam" id="TIGR01844">
    <property type="entry name" value="type_I_sec_TolC"/>
    <property type="match status" value="1"/>
</dbReference>
<evidence type="ECO:0000256" key="4">
    <source>
        <dbReference type="ARBA" id="ARBA00022452"/>
    </source>
</evidence>
<dbReference type="PANTHER" id="PTHR30026:SF22">
    <property type="entry name" value="OUTER MEMBRANE EFFLUX PROTEIN"/>
    <property type="match status" value="1"/>
</dbReference>
<dbReference type="EMBL" id="CP054160">
    <property type="protein sequence ID" value="QKJ60426.1"/>
    <property type="molecule type" value="Genomic_DNA"/>
</dbReference>
<evidence type="ECO:0000313" key="9">
    <source>
        <dbReference type="EMBL" id="WMT15704.1"/>
    </source>
</evidence>
<keyword evidence="7" id="KW-0998">Cell outer membrane</keyword>
<dbReference type="SUPFAM" id="SSF56954">
    <property type="entry name" value="Outer membrane efflux proteins (OEP)"/>
    <property type="match status" value="1"/>
</dbReference>
<dbReference type="GO" id="GO:0015562">
    <property type="term" value="F:efflux transmembrane transporter activity"/>
    <property type="evidence" value="ECO:0007669"/>
    <property type="project" value="InterPro"/>
</dbReference>
<dbReference type="PANTHER" id="PTHR30026">
    <property type="entry name" value="OUTER MEMBRANE PROTEIN TOLC"/>
    <property type="match status" value="1"/>
</dbReference>
<evidence type="ECO:0000256" key="2">
    <source>
        <dbReference type="ARBA" id="ARBA00007613"/>
    </source>
</evidence>
<dbReference type="Gene3D" id="1.20.1600.10">
    <property type="entry name" value="Outer membrane efflux proteins (OEP)"/>
    <property type="match status" value="1"/>
</dbReference>
<dbReference type="Proteomes" id="UP001235341">
    <property type="component" value="Chromosome"/>
</dbReference>
<reference evidence="8" key="2">
    <citation type="submission" date="2022-06" db="EMBL/GenBank/DDBJ databases">
        <title>Genome sequences of seven Enterobacteriaceae strains isolated from Canadian wastewater treatment facilities.</title>
        <authorList>
            <person name="Huang H."/>
            <person name="Chmara J.T."/>
            <person name="Duceppe M.-O."/>
        </authorList>
    </citation>
    <scope>NUCLEOTIDE SEQUENCE</scope>
    <source>
        <strain evidence="8">HH13</strain>
    </source>
</reference>
<sequence>MKRHLYGMDGARLTLRRAATIGLLLGGLGGLTGQTLAAPQVEFNWQAAPTERSVMTLTLQDAILRAFARNPQIAQASAQINVGKADLALAQSAWFPQIALNSNFGKSSQTDSSGTLNNNASAGVTLNQLLYDFGKTSGSIEEQNNLSDAYRYTLYQTMTEVGQQTLQAYLQVKRYQDLGTAAERNLVSLNRVKEIAELRANAGLSSQSDVLQAQTRIAGMNATLEQYRAQHRSALAQLTVLTGVVPDKLPDLPQQLLQQKITLKSLPYQKSNAVLSAQAKQEAATQRIRQAEAQHWPTISVQAGRTRYESDGKDAQSYWNDQLQLVVQAPIYQGGAVNAKVDAAEGDRQAAQAQVEAAKLDMNQKASTAYADLIGAQQRELAGAQQLSSADYTRSVYQDEYKLSKRSLNDLLSVEQDVLQAESSRVIALYDGWDAAVRYASAVDNLLDMLGIERQRASGDNLPSL</sequence>
<evidence type="ECO:0000313" key="8">
    <source>
        <dbReference type="EMBL" id="QKJ60426.1"/>
    </source>
</evidence>
<dbReference type="GO" id="GO:1990281">
    <property type="term" value="C:efflux pump complex"/>
    <property type="evidence" value="ECO:0007669"/>
    <property type="project" value="TreeGrafter"/>
</dbReference>
<comment type="similarity">
    <text evidence="2">Belongs to the outer membrane factor (OMF) (TC 1.B.17) family.</text>
</comment>
<name>A0AAE7EL48_SERFO</name>
<dbReference type="Proteomes" id="UP000503464">
    <property type="component" value="Chromosome"/>
</dbReference>
<dbReference type="InterPro" id="IPR010130">
    <property type="entry name" value="T1SS_OMP_TolC"/>
</dbReference>
<keyword evidence="4" id="KW-1134">Transmembrane beta strand</keyword>
<evidence type="ECO:0000256" key="1">
    <source>
        <dbReference type="ARBA" id="ARBA00004442"/>
    </source>
</evidence>
<evidence type="ECO:0000256" key="5">
    <source>
        <dbReference type="ARBA" id="ARBA00022692"/>
    </source>
</evidence>
<evidence type="ECO:0000313" key="10">
    <source>
        <dbReference type="Proteomes" id="UP000503464"/>
    </source>
</evidence>